<dbReference type="Pfam" id="PF25198">
    <property type="entry name" value="Spore_GerAC_N"/>
    <property type="match status" value="1"/>
</dbReference>
<sequence length="404" mass="45550">MKRNARIALILLSLSLLTTTGCWSQRELNHLSIIGGIGIDFQDGRYHISTQIINPVQVAQTRGGGTSGTPVSVFSKSGNTILEAFQNMMLIIPREAFFAHVRLVVIGEALAREEGITKLLDILSRNYEMRTDFYVLVAKESSAEEVLKIQTSQENVPAMHTYFSLQIADKNLALTNAVQLDQLIEDLVSGGKHPVLPGIRIHGSPAMGNSSKNIETIESAVTLELEEMAAFQNGKLIGWLDGMETKGYNFITNHLFSTITDIGCPENETDRISIQLLRSNTNISSHFEHHQPTFQIDVQAEGSVTEVNCALDLNQAETIYELEVRSEQKFKSMMEQILKKAQEEWETDLFGFGDVLYRKHPDQWERMKEDWDHQFAQSPINIAVNVELRRTDSIHNSYIQEIKE</sequence>
<protein>
    <submittedName>
        <fullName evidence="11">Ger(X)C family spore germination protein</fullName>
    </submittedName>
</protein>
<accession>A0ABW5RFD0</accession>
<evidence type="ECO:0000313" key="11">
    <source>
        <dbReference type="EMBL" id="MFD2673386.1"/>
    </source>
</evidence>
<feature type="domain" description="Spore germination protein N-terminal" evidence="10">
    <location>
        <begin position="25"/>
        <end position="201"/>
    </location>
</feature>
<comment type="subcellular location">
    <subcellularLocation>
        <location evidence="1">Membrane</location>
        <topology evidence="1">Lipid-anchor</topology>
    </subcellularLocation>
</comment>
<keyword evidence="6" id="KW-0564">Palmitate</keyword>
<evidence type="ECO:0000256" key="4">
    <source>
        <dbReference type="ARBA" id="ARBA00022729"/>
    </source>
</evidence>
<dbReference type="PANTHER" id="PTHR35789:SF1">
    <property type="entry name" value="SPORE GERMINATION PROTEIN B3"/>
    <property type="match status" value="1"/>
</dbReference>
<dbReference type="EMBL" id="JBHUMM010000043">
    <property type="protein sequence ID" value="MFD2673386.1"/>
    <property type="molecule type" value="Genomic_DNA"/>
</dbReference>
<dbReference type="InterPro" id="IPR038501">
    <property type="entry name" value="Spore_GerAC_C_sf"/>
</dbReference>
<evidence type="ECO:0000313" key="12">
    <source>
        <dbReference type="Proteomes" id="UP001597497"/>
    </source>
</evidence>
<dbReference type="InterPro" id="IPR008844">
    <property type="entry name" value="Spore_GerAC-like"/>
</dbReference>
<gene>
    <name evidence="11" type="ORF">ACFSUC_17585</name>
</gene>
<dbReference type="Proteomes" id="UP001597497">
    <property type="component" value="Unassembled WGS sequence"/>
</dbReference>
<keyword evidence="7" id="KW-0449">Lipoprotein</keyword>
<dbReference type="Gene3D" id="3.30.300.210">
    <property type="entry name" value="Nutrient germinant receptor protein C, domain 3"/>
    <property type="match status" value="1"/>
</dbReference>
<dbReference type="RefSeq" id="WP_379930953.1">
    <property type="nucleotide sequence ID" value="NZ_JBHUMM010000043.1"/>
</dbReference>
<keyword evidence="12" id="KW-1185">Reference proteome</keyword>
<keyword evidence="4 8" id="KW-0732">Signal</keyword>
<evidence type="ECO:0000256" key="5">
    <source>
        <dbReference type="ARBA" id="ARBA00023136"/>
    </source>
</evidence>
<feature type="domain" description="Spore germination GerAC-like C-terminal" evidence="9">
    <location>
        <begin position="227"/>
        <end position="391"/>
    </location>
</feature>
<evidence type="ECO:0000259" key="10">
    <source>
        <dbReference type="Pfam" id="PF25198"/>
    </source>
</evidence>
<dbReference type="InterPro" id="IPR046953">
    <property type="entry name" value="Spore_GerAC-like_C"/>
</dbReference>
<feature type="chain" id="PRO_5046008789" evidence="8">
    <location>
        <begin position="25"/>
        <end position="404"/>
    </location>
</feature>
<comment type="caution">
    <text evidence="11">The sequence shown here is derived from an EMBL/GenBank/DDBJ whole genome shotgun (WGS) entry which is preliminary data.</text>
</comment>
<keyword evidence="5" id="KW-0472">Membrane</keyword>
<evidence type="ECO:0000256" key="6">
    <source>
        <dbReference type="ARBA" id="ARBA00023139"/>
    </source>
</evidence>
<reference evidence="12" key="1">
    <citation type="journal article" date="2019" name="Int. J. Syst. Evol. Microbiol.">
        <title>The Global Catalogue of Microorganisms (GCM) 10K type strain sequencing project: providing services to taxonomists for standard genome sequencing and annotation.</title>
        <authorList>
            <consortium name="The Broad Institute Genomics Platform"/>
            <consortium name="The Broad Institute Genome Sequencing Center for Infectious Disease"/>
            <person name="Wu L."/>
            <person name="Ma J."/>
        </authorList>
    </citation>
    <scope>NUCLEOTIDE SEQUENCE [LARGE SCALE GENOMIC DNA]</scope>
    <source>
        <strain evidence="12">KCTC 33676</strain>
    </source>
</reference>
<dbReference type="Pfam" id="PF05504">
    <property type="entry name" value="Spore_GerAC"/>
    <property type="match status" value="1"/>
</dbReference>
<dbReference type="NCBIfam" id="TIGR02887">
    <property type="entry name" value="spore_ger_x_C"/>
    <property type="match status" value="1"/>
</dbReference>
<organism evidence="11 12">
    <name type="scientific">Marinicrinis sediminis</name>
    <dbReference type="NCBI Taxonomy" id="1652465"/>
    <lineage>
        <taxon>Bacteria</taxon>
        <taxon>Bacillati</taxon>
        <taxon>Bacillota</taxon>
        <taxon>Bacilli</taxon>
        <taxon>Bacillales</taxon>
        <taxon>Paenibacillaceae</taxon>
    </lineage>
</organism>
<name>A0ABW5RFD0_9BACL</name>
<feature type="signal peptide" evidence="8">
    <location>
        <begin position="1"/>
        <end position="24"/>
    </location>
</feature>
<dbReference type="PROSITE" id="PS51257">
    <property type="entry name" value="PROKAR_LIPOPROTEIN"/>
    <property type="match status" value="1"/>
</dbReference>
<evidence type="ECO:0000259" key="9">
    <source>
        <dbReference type="Pfam" id="PF05504"/>
    </source>
</evidence>
<keyword evidence="3" id="KW-0309">Germination</keyword>
<evidence type="ECO:0000256" key="1">
    <source>
        <dbReference type="ARBA" id="ARBA00004635"/>
    </source>
</evidence>
<evidence type="ECO:0000256" key="3">
    <source>
        <dbReference type="ARBA" id="ARBA00022544"/>
    </source>
</evidence>
<dbReference type="PANTHER" id="PTHR35789">
    <property type="entry name" value="SPORE GERMINATION PROTEIN B3"/>
    <property type="match status" value="1"/>
</dbReference>
<evidence type="ECO:0000256" key="8">
    <source>
        <dbReference type="SAM" id="SignalP"/>
    </source>
</evidence>
<dbReference type="InterPro" id="IPR057336">
    <property type="entry name" value="GerAC_N"/>
</dbReference>
<proteinExistence type="inferred from homology"/>
<comment type="similarity">
    <text evidence="2">Belongs to the GerABKC lipoprotein family.</text>
</comment>
<evidence type="ECO:0000256" key="2">
    <source>
        <dbReference type="ARBA" id="ARBA00007886"/>
    </source>
</evidence>
<evidence type="ECO:0000256" key="7">
    <source>
        <dbReference type="ARBA" id="ARBA00023288"/>
    </source>
</evidence>